<protein>
    <submittedName>
        <fullName evidence="1">Phosphatidylinositol/phosphatidylcholine transfer protein SFH8</fullName>
    </submittedName>
</protein>
<organism evidence="1">
    <name type="scientific">Zea mays</name>
    <name type="common">Maize</name>
    <dbReference type="NCBI Taxonomy" id="4577"/>
    <lineage>
        <taxon>Eukaryota</taxon>
        <taxon>Viridiplantae</taxon>
        <taxon>Streptophyta</taxon>
        <taxon>Embryophyta</taxon>
        <taxon>Tracheophyta</taxon>
        <taxon>Spermatophyta</taxon>
        <taxon>Magnoliopsida</taxon>
        <taxon>Liliopsida</taxon>
        <taxon>Poales</taxon>
        <taxon>Poaceae</taxon>
        <taxon>PACMAD clade</taxon>
        <taxon>Panicoideae</taxon>
        <taxon>Andropogonodae</taxon>
        <taxon>Andropogoneae</taxon>
        <taxon>Tripsacinae</taxon>
        <taxon>Zea</taxon>
    </lineage>
</organism>
<reference evidence="1" key="1">
    <citation type="submission" date="2015-12" db="EMBL/GenBank/DDBJ databases">
        <title>Update maize B73 reference genome by single molecule sequencing technologies.</title>
        <authorList>
            <consortium name="Maize Genome Sequencing Project"/>
            <person name="Ware D."/>
        </authorList>
    </citation>
    <scope>NUCLEOTIDE SEQUENCE</scope>
    <source>
        <tissue evidence="1">Seedling</tissue>
    </source>
</reference>
<name>A0A1D6LG71_MAIZE</name>
<gene>
    <name evidence="1" type="ORF">ZEAMMB73_Zm00001d035370</name>
</gene>
<dbReference type="ExpressionAtlas" id="A0A1D6LG71">
    <property type="expression patterns" value="baseline"/>
</dbReference>
<sequence length="161" mass="17487">MPARTPLLPQMHLISHLFSASLPLIWKCAGNCSTVPNARDHRFGVTRVCTSPLIHLTLPSALSPTVRPMPHTQMETIMEGFGSMAGYGSAKTRCWEERRRRAAGPRRGRLAPRYPTPWSTSVGAAGAVDAMGAEQGEGLILCLPLPPCQACCFSFFPQEAL</sequence>
<evidence type="ECO:0000313" key="1">
    <source>
        <dbReference type="EMBL" id="AQK78914.1"/>
    </source>
</evidence>
<dbReference type="AlphaFoldDB" id="A0A1D6LG71"/>
<proteinExistence type="predicted"/>
<dbReference type="EMBL" id="CM000782">
    <property type="protein sequence ID" value="AQK78914.1"/>
    <property type="molecule type" value="Genomic_DNA"/>
</dbReference>
<accession>A0A1D6LG71</accession>